<reference evidence="3 4" key="1">
    <citation type="submission" date="2019-01" db="EMBL/GenBank/DDBJ databases">
        <title>Draft genome sequence of Dictyobacter sp. Uno17.</title>
        <authorList>
            <person name="Wang C.M."/>
            <person name="Zheng Y."/>
            <person name="Sakai Y."/>
            <person name="Abe K."/>
            <person name="Yokota A."/>
            <person name="Yabe S."/>
        </authorList>
    </citation>
    <scope>NUCLEOTIDE SEQUENCE [LARGE SCALE GENOMIC DNA]</scope>
    <source>
        <strain evidence="3 4">Uno17</strain>
    </source>
</reference>
<dbReference type="AlphaFoldDB" id="A0A5A5TAN2"/>
<evidence type="ECO:0008006" key="5">
    <source>
        <dbReference type="Google" id="ProtNLM"/>
    </source>
</evidence>
<accession>A0A5A5TAN2</accession>
<evidence type="ECO:0000313" key="3">
    <source>
        <dbReference type="EMBL" id="GCF08458.1"/>
    </source>
</evidence>
<dbReference type="EMBL" id="BIXY01000024">
    <property type="protein sequence ID" value="GCF08458.1"/>
    <property type="molecule type" value="Genomic_DNA"/>
</dbReference>
<dbReference type="Gene3D" id="2.30.110.10">
    <property type="entry name" value="Electron Transport, Fmn-binding Protein, Chain A"/>
    <property type="match status" value="1"/>
</dbReference>
<sequence length="154" mass="17205">MSTNKPATQPRKKGNRLQHYFTELHVGLYRRTGGAIGGRMGGRNLLILTTIGRKSGQERHTPLLYIQDGEQYVLVASNGGAPSDPQWFRNIEAHPEARIQVGKQIIVVTAHKANPEERSRIWPIITGHFQNFADYQARTTREIPVVLLTPVAAS</sequence>
<keyword evidence="4" id="KW-1185">Reference proteome</keyword>
<dbReference type="PANTHER" id="PTHR39428:SF3">
    <property type="entry name" value="DEAZAFLAVIN-DEPENDENT NITROREDUCTASE"/>
    <property type="match status" value="1"/>
</dbReference>
<dbReference type="OrthoDB" id="162096at2"/>
<gene>
    <name evidence="3" type="ORF">KDI_20220</name>
</gene>
<dbReference type="NCBIfam" id="TIGR00026">
    <property type="entry name" value="hi_GC_TIGR00026"/>
    <property type="match status" value="1"/>
</dbReference>
<evidence type="ECO:0000313" key="4">
    <source>
        <dbReference type="Proteomes" id="UP000322530"/>
    </source>
</evidence>
<dbReference type="RefSeq" id="WP_149401446.1">
    <property type="nucleotide sequence ID" value="NZ_BIXY01000024.1"/>
</dbReference>
<dbReference type="GO" id="GO:0016491">
    <property type="term" value="F:oxidoreductase activity"/>
    <property type="evidence" value="ECO:0007669"/>
    <property type="project" value="InterPro"/>
</dbReference>
<protein>
    <recommendedName>
        <fullName evidence="5">Nitroreductase</fullName>
    </recommendedName>
</protein>
<comment type="similarity">
    <text evidence="1">Belongs to the F420H(2)-dependent quinone reductase family.</text>
</comment>
<organism evidence="3 4">
    <name type="scientific">Dictyobacter arantiisoli</name>
    <dbReference type="NCBI Taxonomy" id="2014874"/>
    <lineage>
        <taxon>Bacteria</taxon>
        <taxon>Bacillati</taxon>
        <taxon>Chloroflexota</taxon>
        <taxon>Ktedonobacteria</taxon>
        <taxon>Ktedonobacterales</taxon>
        <taxon>Dictyobacteraceae</taxon>
        <taxon>Dictyobacter</taxon>
    </lineage>
</organism>
<dbReference type="InterPro" id="IPR012349">
    <property type="entry name" value="Split_barrel_FMN-bd"/>
</dbReference>
<dbReference type="Proteomes" id="UP000322530">
    <property type="component" value="Unassembled WGS sequence"/>
</dbReference>
<dbReference type="PANTHER" id="PTHR39428">
    <property type="entry name" value="F420H(2)-DEPENDENT QUINONE REDUCTASE RV1261C"/>
    <property type="match status" value="1"/>
</dbReference>
<evidence type="ECO:0000256" key="1">
    <source>
        <dbReference type="ARBA" id="ARBA00008710"/>
    </source>
</evidence>
<evidence type="ECO:0000256" key="2">
    <source>
        <dbReference type="ARBA" id="ARBA00049106"/>
    </source>
</evidence>
<comment type="caution">
    <text evidence="3">The sequence shown here is derived from an EMBL/GenBank/DDBJ whole genome shotgun (WGS) entry which is preliminary data.</text>
</comment>
<dbReference type="InterPro" id="IPR004378">
    <property type="entry name" value="F420H2_quin_Rdtase"/>
</dbReference>
<dbReference type="GO" id="GO:0005886">
    <property type="term" value="C:plasma membrane"/>
    <property type="evidence" value="ECO:0007669"/>
    <property type="project" value="TreeGrafter"/>
</dbReference>
<comment type="catalytic activity">
    <reaction evidence="2">
        <text>oxidized coenzyme F420-(gamma-L-Glu)(n) + a quinol + H(+) = reduced coenzyme F420-(gamma-L-Glu)(n) + a quinone</text>
        <dbReference type="Rhea" id="RHEA:39663"/>
        <dbReference type="Rhea" id="RHEA-COMP:12939"/>
        <dbReference type="Rhea" id="RHEA-COMP:14378"/>
        <dbReference type="ChEBI" id="CHEBI:15378"/>
        <dbReference type="ChEBI" id="CHEBI:24646"/>
        <dbReference type="ChEBI" id="CHEBI:132124"/>
        <dbReference type="ChEBI" id="CHEBI:133980"/>
        <dbReference type="ChEBI" id="CHEBI:139511"/>
    </reaction>
</comment>
<proteinExistence type="inferred from homology"/>
<name>A0A5A5TAN2_9CHLR</name>
<dbReference type="Pfam" id="PF04075">
    <property type="entry name" value="F420H2_quin_red"/>
    <property type="match status" value="1"/>
</dbReference>
<dbReference type="GO" id="GO:0070967">
    <property type="term" value="F:coenzyme F420 binding"/>
    <property type="evidence" value="ECO:0007669"/>
    <property type="project" value="TreeGrafter"/>
</dbReference>